<reference evidence="2" key="1">
    <citation type="journal article" date="2019" name="bioRxiv">
        <title>The Genome of the Zebra Mussel, Dreissena polymorpha: A Resource for Invasive Species Research.</title>
        <authorList>
            <person name="McCartney M.A."/>
            <person name="Auch B."/>
            <person name="Kono T."/>
            <person name="Mallez S."/>
            <person name="Zhang Y."/>
            <person name="Obille A."/>
            <person name="Becker A."/>
            <person name="Abrahante J.E."/>
            <person name="Garbe J."/>
            <person name="Badalamenti J.P."/>
            <person name="Herman A."/>
            <person name="Mangelson H."/>
            <person name="Liachko I."/>
            <person name="Sullivan S."/>
            <person name="Sone E.D."/>
            <person name="Koren S."/>
            <person name="Silverstein K.A.T."/>
            <person name="Beckman K.B."/>
            <person name="Gohl D.M."/>
        </authorList>
    </citation>
    <scope>NUCLEOTIDE SEQUENCE</scope>
    <source>
        <strain evidence="2">Duluth1</strain>
        <tissue evidence="2">Whole animal</tissue>
    </source>
</reference>
<evidence type="ECO:0000313" key="2">
    <source>
        <dbReference type="EMBL" id="KAH3795967.1"/>
    </source>
</evidence>
<comment type="caution">
    <text evidence="2">The sequence shown here is derived from an EMBL/GenBank/DDBJ whole genome shotgun (WGS) entry which is preliminary data.</text>
</comment>
<feature type="transmembrane region" description="Helical" evidence="1">
    <location>
        <begin position="311"/>
        <end position="329"/>
    </location>
</feature>
<sequence>MAIQNKSIMTTTLRTTVFTTTKKYNVTIANNGTPFSGPIDDISNDVYDFGTMHDWEPIKELEKVFDDVNITGAFVLSIIGIGIFLTIADKRLREIPQMWHLFQIMLLTVLMGIILHPLGHFRTILYDNGLCEFVMYTAEYISFASPLLMVVFHVEVLFAKVIPLSRWQTREFSRFFILSLISWLCTSLLVAHVVLTFNTKEMFCLHIQSEAVWSTMFALREVLPMAICALCNMVMIAVSCLKTFRRNLRTESSGLHQVRFEDTGDVSEWMRSCLVLNVILLVRVVALVVILKQTRPITLDKYRVVLLLHVFHAQSFYIVPICALFLSGVRRSIADVFLKIVGVFRVSKGDDSLAVSFANISQTA</sequence>
<keyword evidence="1" id="KW-0812">Transmembrane</keyword>
<evidence type="ECO:0000313" key="3">
    <source>
        <dbReference type="Proteomes" id="UP000828390"/>
    </source>
</evidence>
<feature type="transmembrane region" description="Helical" evidence="1">
    <location>
        <begin position="274"/>
        <end position="291"/>
    </location>
</feature>
<feature type="transmembrane region" description="Helical" evidence="1">
    <location>
        <begin position="175"/>
        <end position="195"/>
    </location>
</feature>
<name>A0A9D4J5E2_DREPO</name>
<evidence type="ECO:0000256" key="1">
    <source>
        <dbReference type="SAM" id="Phobius"/>
    </source>
</evidence>
<accession>A0A9D4J5E2</accession>
<dbReference type="AlphaFoldDB" id="A0A9D4J5E2"/>
<gene>
    <name evidence="2" type="ORF">DPMN_149530</name>
</gene>
<feature type="transmembrane region" description="Helical" evidence="1">
    <location>
        <begin position="222"/>
        <end position="241"/>
    </location>
</feature>
<organism evidence="2 3">
    <name type="scientific">Dreissena polymorpha</name>
    <name type="common">Zebra mussel</name>
    <name type="synonym">Mytilus polymorpha</name>
    <dbReference type="NCBI Taxonomy" id="45954"/>
    <lineage>
        <taxon>Eukaryota</taxon>
        <taxon>Metazoa</taxon>
        <taxon>Spiralia</taxon>
        <taxon>Lophotrochozoa</taxon>
        <taxon>Mollusca</taxon>
        <taxon>Bivalvia</taxon>
        <taxon>Autobranchia</taxon>
        <taxon>Heteroconchia</taxon>
        <taxon>Euheterodonta</taxon>
        <taxon>Imparidentia</taxon>
        <taxon>Neoheterodontei</taxon>
        <taxon>Myida</taxon>
        <taxon>Dreissenoidea</taxon>
        <taxon>Dreissenidae</taxon>
        <taxon>Dreissena</taxon>
    </lineage>
</organism>
<keyword evidence="3" id="KW-1185">Reference proteome</keyword>
<reference evidence="2" key="2">
    <citation type="submission" date="2020-11" db="EMBL/GenBank/DDBJ databases">
        <authorList>
            <person name="McCartney M.A."/>
            <person name="Auch B."/>
            <person name="Kono T."/>
            <person name="Mallez S."/>
            <person name="Becker A."/>
            <person name="Gohl D.M."/>
            <person name="Silverstein K.A.T."/>
            <person name="Koren S."/>
            <person name="Bechman K.B."/>
            <person name="Herman A."/>
            <person name="Abrahante J.E."/>
            <person name="Garbe J."/>
        </authorList>
    </citation>
    <scope>NUCLEOTIDE SEQUENCE</scope>
    <source>
        <strain evidence="2">Duluth1</strain>
        <tissue evidence="2">Whole animal</tissue>
    </source>
</reference>
<feature type="transmembrane region" description="Helical" evidence="1">
    <location>
        <begin position="100"/>
        <end position="120"/>
    </location>
</feature>
<proteinExistence type="predicted"/>
<dbReference type="Gene3D" id="1.20.1070.10">
    <property type="entry name" value="Rhodopsin 7-helix transmembrane proteins"/>
    <property type="match status" value="1"/>
</dbReference>
<keyword evidence="1" id="KW-0472">Membrane</keyword>
<keyword evidence="1" id="KW-1133">Transmembrane helix</keyword>
<dbReference type="EMBL" id="JAIWYP010000007">
    <property type="protein sequence ID" value="KAH3795967.1"/>
    <property type="molecule type" value="Genomic_DNA"/>
</dbReference>
<feature type="transmembrane region" description="Helical" evidence="1">
    <location>
        <begin position="70"/>
        <end position="88"/>
    </location>
</feature>
<feature type="transmembrane region" description="Helical" evidence="1">
    <location>
        <begin position="140"/>
        <end position="163"/>
    </location>
</feature>
<protein>
    <submittedName>
        <fullName evidence="2">Uncharacterized protein</fullName>
    </submittedName>
</protein>
<dbReference type="Proteomes" id="UP000828390">
    <property type="component" value="Unassembled WGS sequence"/>
</dbReference>